<organism evidence="1 2">
    <name type="scientific">Sulfurimonas paralvinellae</name>
    <dbReference type="NCBI Taxonomy" id="317658"/>
    <lineage>
        <taxon>Bacteria</taxon>
        <taxon>Pseudomonadati</taxon>
        <taxon>Campylobacterota</taxon>
        <taxon>Epsilonproteobacteria</taxon>
        <taxon>Campylobacterales</taxon>
        <taxon>Sulfurimonadaceae</taxon>
        <taxon>Sulfurimonas</taxon>
    </lineage>
</organism>
<accession>A0A7M1B9C9</accession>
<dbReference type="InterPro" id="IPR036038">
    <property type="entry name" value="Aminotransferase-like"/>
</dbReference>
<dbReference type="EMBL" id="CP041406">
    <property type="protein sequence ID" value="QOP46323.1"/>
    <property type="molecule type" value="Genomic_DNA"/>
</dbReference>
<evidence type="ECO:0000313" key="1">
    <source>
        <dbReference type="EMBL" id="QOP46323.1"/>
    </source>
</evidence>
<keyword evidence="2" id="KW-1185">Reference proteome</keyword>
<sequence>MKIDFLETIKAKNGTLFHMEYHQKRYESVLHSYGITSYKHLEDFIEVPAEGLYRCRLLYDLQGNIECSYYNYKKRAINSLKLVYDDTMEYEKKYADRTALDTLFTKKGDCDDILIVKNALMTDTSIANIAFFDGRQWVTPKQPLLEGTTRARLLEKGFLVARDISVYELKNFSKIALMNAMIDFDIIADKTIEEIIC</sequence>
<keyword evidence="1" id="KW-0032">Aminotransferase</keyword>
<dbReference type="Proteomes" id="UP000593580">
    <property type="component" value="Chromosome"/>
</dbReference>
<evidence type="ECO:0000313" key="2">
    <source>
        <dbReference type="Proteomes" id="UP000593580"/>
    </source>
</evidence>
<dbReference type="InterPro" id="IPR043131">
    <property type="entry name" value="BCAT-like_N"/>
</dbReference>
<name>A0A7M1B9C9_9BACT</name>
<dbReference type="GO" id="GO:0008483">
    <property type="term" value="F:transaminase activity"/>
    <property type="evidence" value="ECO:0007669"/>
    <property type="project" value="UniProtKB-KW"/>
</dbReference>
<gene>
    <name evidence="1" type="ORF">FM071_08485</name>
</gene>
<dbReference type="Gene3D" id="3.20.10.10">
    <property type="entry name" value="D-amino Acid Aminotransferase, subunit A, domain 2"/>
    <property type="match status" value="1"/>
</dbReference>
<dbReference type="Pfam" id="PF01063">
    <property type="entry name" value="Aminotran_4"/>
    <property type="match status" value="1"/>
</dbReference>
<dbReference type="RefSeq" id="WP_193110583.1">
    <property type="nucleotide sequence ID" value="NZ_CP041406.1"/>
</dbReference>
<reference evidence="1 2" key="1">
    <citation type="submission" date="2019-07" db="EMBL/GenBank/DDBJ databases">
        <title>Sulfurimonas paralvinellae sp. nov., a novel mesophilic, hydrogen- and sulfur-oxidizing chemolithoautotroph within the Epsilonproteo- bacteria isolated from a deep-sea hydrothermal vent polychaete nest, reclassification of Thiomicrospira denitrificans as Sulfurimonas denitrificans comb. nov. and emended description of the genus Sulfurimonas.</title>
        <authorList>
            <person name="Wang S."/>
            <person name="Jiang L."/>
            <person name="Shao Z."/>
        </authorList>
    </citation>
    <scope>NUCLEOTIDE SEQUENCE [LARGE SCALE GENOMIC DNA]</scope>
    <source>
        <strain evidence="1 2">GO25</strain>
    </source>
</reference>
<protein>
    <submittedName>
        <fullName evidence="1">Branched-chain amino acid aminotransferase</fullName>
    </submittedName>
</protein>
<dbReference type="Gene3D" id="3.30.470.10">
    <property type="match status" value="1"/>
</dbReference>
<dbReference type="SUPFAM" id="SSF56752">
    <property type="entry name" value="D-aminoacid aminotransferase-like PLP-dependent enzymes"/>
    <property type="match status" value="1"/>
</dbReference>
<dbReference type="InterPro" id="IPR043132">
    <property type="entry name" value="BCAT-like_C"/>
</dbReference>
<dbReference type="KEGG" id="spal:FM071_08485"/>
<dbReference type="AlphaFoldDB" id="A0A7M1B9C9"/>
<dbReference type="InterPro" id="IPR001544">
    <property type="entry name" value="Aminotrans_IV"/>
</dbReference>
<keyword evidence="1" id="KW-0808">Transferase</keyword>
<proteinExistence type="predicted"/>